<reference evidence="10 11" key="1">
    <citation type="submission" date="2015-08" db="EMBL/GenBank/DDBJ databases">
        <title>Ancestral chromatin configuration constrains chromatin evolution on differentiating sex chromosomes in Drosophila.</title>
        <authorList>
            <person name="Zhou Q."/>
            <person name="Bachtrog D."/>
        </authorList>
    </citation>
    <scope>NUCLEOTIDE SEQUENCE [LARGE SCALE GENOMIC DNA]</scope>
    <source>
        <tissue evidence="10">Whole larvae</tissue>
    </source>
</reference>
<dbReference type="PIRSF" id="PIRSF038981">
    <property type="entry name" value="GRP"/>
    <property type="match status" value="1"/>
</dbReference>
<gene>
    <name evidence="10" type="ORF">Dbus_chrXg1750</name>
</gene>
<feature type="transmembrane region" description="Helical" evidence="9">
    <location>
        <begin position="58"/>
        <end position="80"/>
    </location>
</feature>
<keyword evidence="6 9" id="KW-0472">Membrane</keyword>
<dbReference type="STRING" id="30019.A0A0M5J1H7"/>
<evidence type="ECO:0000256" key="6">
    <source>
        <dbReference type="ARBA" id="ARBA00023136"/>
    </source>
</evidence>
<feature type="transmembrane region" description="Helical" evidence="9">
    <location>
        <begin position="22"/>
        <end position="46"/>
    </location>
</feature>
<dbReference type="OrthoDB" id="5800391at2759"/>
<feature type="transmembrane region" description="Helical" evidence="9">
    <location>
        <begin position="397"/>
        <end position="415"/>
    </location>
</feature>
<evidence type="ECO:0000256" key="3">
    <source>
        <dbReference type="ARBA" id="ARBA00022475"/>
    </source>
</evidence>
<keyword evidence="4 9" id="KW-0812">Transmembrane</keyword>
<evidence type="ECO:0000256" key="7">
    <source>
        <dbReference type="ARBA" id="ARBA00023170"/>
    </source>
</evidence>
<protein>
    <submittedName>
        <fullName evidence="10">Gr5a</fullName>
    </submittedName>
</protein>
<dbReference type="AlphaFoldDB" id="A0A0M5J1H7"/>
<sequence length="424" mass="49095">IAATQRRGTRRNFQHDGSFQQAVAPVLLVAQCFCLMPVQGLSAYSVRKLHFTWRSWRTCWSLAFIVSSLLDTVFNINLMAHNALDVRNVEPIVFDVSILMGSYLFLQLARQWPTLMQHWARVEQQLPSFESWRQQQRLARRIRRVAFGLFGISLMEHLLSIISAVYYDYCPARRDPIESYFYKSGVHFFHVFPYSNWLGWLAKVQNVLLTFAWSYLDIFVMIMGIGISELFSRLTLHLQPLASRVSSLHTSTCSQFVYSIILCQSMPEIFWTYARTRYRAIVELILDVDDAISGIMLISFGSNLYFVCLQVLKSINKMPSAVHAVYFYFSICFLIGRSVAVLLYVSAVHDHSRAPLRLLREVPRQSYQEEQCRFASELVSDEIALTGLKFFSITRKLFLSVAGSIVTYELVLIQFHEDKKTWDC</sequence>
<organism evidence="10 11">
    <name type="scientific">Drosophila busckii</name>
    <name type="common">Fruit fly</name>
    <dbReference type="NCBI Taxonomy" id="30019"/>
    <lineage>
        <taxon>Eukaryota</taxon>
        <taxon>Metazoa</taxon>
        <taxon>Ecdysozoa</taxon>
        <taxon>Arthropoda</taxon>
        <taxon>Hexapoda</taxon>
        <taxon>Insecta</taxon>
        <taxon>Pterygota</taxon>
        <taxon>Neoptera</taxon>
        <taxon>Endopterygota</taxon>
        <taxon>Diptera</taxon>
        <taxon>Brachycera</taxon>
        <taxon>Muscomorpha</taxon>
        <taxon>Ephydroidea</taxon>
        <taxon>Drosophilidae</taxon>
        <taxon>Drosophila</taxon>
    </lineage>
</organism>
<feature type="non-terminal residue" evidence="10">
    <location>
        <position position="1"/>
    </location>
</feature>
<keyword evidence="11" id="KW-1185">Reference proteome</keyword>
<feature type="transmembrane region" description="Helical" evidence="9">
    <location>
        <begin position="207"/>
        <end position="231"/>
    </location>
</feature>
<dbReference type="EMBL" id="CP012528">
    <property type="protein sequence ID" value="ALC49894.1"/>
    <property type="molecule type" value="Genomic_DNA"/>
</dbReference>
<keyword evidence="8" id="KW-0807">Transducer</keyword>
<proteinExistence type="inferred from homology"/>
<keyword evidence="7" id="KW-0675">Receptor</keyword>
<feature type="transmembrane region" description="Helical" evidence="9">
    <location>
        <begin position="324"/>
        <end position="347"/>
    </location>
</feature>
<comment type="similarity">
    <text evidence="2">Belongs to the insect chemoreceptor superfamily. Gustatory receptor (GR) family. Gr5a subfamily.</text>
</comment>
<dbReference type="GO" id="GO:0005886">
    <property type="term" value="C:plasma membrane"/>
    <property type="evidence" value="ECO:0007669"/>
    <property type="project" value="UniProtKB-SubCell"/>
</dbReference>
<evidence type="ECO:0000256" key="5">
    <source>
        <dbReference type="ARBA" id="ARBA00022989"/>
    </source>
</evidence>
<comment type="subcellular location">
    <subcellularLocation>
        <location evidence="1">Cell membrane</location>
        <topology evidence="1">Multi-pass membrane protein</topology>
    </subcellularLocation>
</comment>
<keyword evidence="3" id="KW-1003">Cell membrane</keyword>
<feature type="transmembrane region" description="Helical" evidence="9">
    <location>
        <begin position="145"/>
        <end position="167"/>
    </location>
</feature>
<dbReference type="Proteomes" id="UP000494163">
    <property type="component" value="Chromosome X"/>
</dbReference>
<evidence type="ECO:0000256" key="1">
    <source>
        <dbReference type="ARBA" id="ARBA00004651"/>
    </source>
</evidence>
<evidence type="ECO:0000256" key="2">
    <source>
        <dbReference type="ARBA" id="ARBA00005327"/>
    </source>
</evidence>
<accession>A0A0M5J1H7</accession>
<dbReference type="GO" id="GO:0007165">
    <property type="term" value="P:signal transduction"/>
    <property type="evidence" value="ECO:0007669"/>
    <property type="project" value="UniProtKB-KW"/>
</dbReference>
<evidence type="ECO:0000313" key="10">
    <source>
        <dbReference type="EMBL" id="ALC49894.1"/>
    </source>
</evidence>
<dbReference type="InterPro" id="IPR009318">
    <property type="entry name" value="Gustatory_rcpt"/>
</dbReference>
<keyword evidence="5 9" id="KW-1133">Transmembrane helix</keyword>
<name>A0A0M5J1H7_DROBS</name>
<dbReference type="PANTHER" id="PTHR21421">
    <property type="entry name" value="GUSTATORY RECEPTOR"/>
    <property type="match status" value="1"/>
</dbReference>
<evidence type="ECO:0000313" key="11">
    <source>
        <dbReference type="Proteomes" id="UP000494163"/>
    </source>
</evidence>
<evidence type="ECO:0000256" key="8">
    <source>
        <dbReference type="ARBA" id="ARBA00023224"/>
    </source>
</evidence>
<feature type="transmembrane region" description="Helical" evidence="9">
    <location>
        <begin position="291"/>
        <end position="312"/>
    </location>
</feature>
<feature type="non-terminal residue" evidence="10">
    <location>
        <position position="424"/>
    </location>
</feature>
<evidence type="ECO:0000256" key="4">
    <source>
        <dbReference type="ARBA" id="ARBA00022692"/>
    </source>
</evidence>
<dbReference type="OMA" id="MPEAYWT"/>
<evidence type="ECO:0000256" key="9">
    <source>
        <dbReference type="SAM" id="Phobius"/>
    </source>
</evidence>
<dbReference type="GO" id="GO:0033041">
    <property type="term" value="F:sweet taste receptor activity"/>
    <property type="evidence" value="ECO:0007669"/>
    <property type="project" value="TreeGrafter"/>
</dbReference>
<dbReference type="Pfam" id="PF06151">
    <property type="entry name" value="Trehalose_recp"/>
    <property type="match status" value="1"/>
</dbReference>
<dbReference type="PANTHER" id="PTHR21421:SF29">
    <property type="entry name" value="GUSTATORY RECEPTOR 5A FOR TREHALOSE-RELATED"/>
    <property type="match status" value="1"/>
</dbReference>